<organism evidence="4 5">
    <name type="scientific">Lignipirellula cremea</name>
    <dbReference type="NCBI Taxonomy" id="2528010"/>
    <lineage>
        <taxon>Bacteria</taxon>
        <taxon>Pseudomonadati</taxon>
        <taxon>Planctomycetota</taxon>
        <taxon>Planctomycetia</taxon>
        <taxon>Pirellulales</taxon>
        <taxon>Pirellulaceae</taxon>
        <taxon>Lignipirellula</taxon>
    </lineage>
</organism>
<protein>
    <submittedName>
        <fullName evidence="4">TadE-like protein</fullName>
    </submittedName>
</protein>
<evidence type="ECO:0000256" key="2">
    <source>
        <dbReference type="SAM" id="Phobius"/>
    </source>
</evidence>
<dbReference type="Pfam" id="PF07811">
    <property type="entry name" value="TadE"/>
    <property type="match status" value="1"/>
</dbReference>
<reference evidence="4 5" key="1">
    <citation type="submission" date="2019-02" db="EMBL/GenBank/DDBJ databases">
        <title>Deep-cultivation of Planctomycetes and their phenomic and genomic characterization uncovers novel biology.</title>
        <authorList>
            <person name="Wiegand S."/>
            <person name="Jogler M."/>
            <person name="Boedeker C."/>
            <person name="Pinto D."/>
            <person name="Vollmers J."/>
            <person name="Rivas-Marin E."/>
            <person name="Kohn T."/>
            <person name="Peeters S.H."/>
            <person name="Heuer A."/>
            <person name="Rast P."/>
            <person name="Oberbeckmann S."/>
            <person name="Bunk B."/>
            <person name="Jeske O."/>
            <person name="Meyerdierks A."/>
            <person name="Storesund J.E."/>
            <person name="Kallscheuer N."/>
            <person name="Luecker S."/>
            <person name="Lage O.M."/>
            <person name="Pohl T."/>
            <person name="Merkel B.J."/>
            <person name="Hornburger P."/>
            <person name="Mueller R.-W."/>
            <person name="Bruemmer F."/>
            <person name="Labrenz M."/>
            <person name="Spormann A.M."/>
            <person name="Op den Camp H."/>
            <person name="Overmann J."/>
            <person name="Amann R."/>
            <person name="Jetten M.S.M."/>
            <person name="Mascher T."/>
            <person name="Medema M.H."/>
            <person name="Devos D.P."/>
            <person name="Kaster A.-K."/>
            <person name="Ovreas L."/>
            <person name="Rohde M."/>
            <person name="Galperin M.Y."/>
            <person name="Jogler C."/>
        </authorList>
    </citation>
    <scope>NUCLEOTIDE SEQUENCE [LARGE SCALE GENOMIC DNA]</scope>
    <source>
        <strain evidence="4 5">Pla85_3_4</strain>
    </source>
</reference>
<feature type="region of interest" description="Disordered" evidence="1">
    <location>
        <begin position="1"/>
        <end position="26"/>
    </location>
</feature>
<keyword evidence="2" id="KW-1133">Transmembrane helix</keyword>
<evidence type="ECO:0000313" key="4">
    <source>
        <dbReference type="EMBL" id="QDU98838.1"/>
    </source>
</evidence>
<dbReference type="KEGG" id="lcre:Pla8534_67490"/>
<feature type="domain" description="TadE-like" evidence="3">
    <location>
        <begin position="30"/>
        <end position="72"/>
    </location>
</feature>
<evidence type="ECO:0000259" key="3">
    <source>
        <dbReference type="Pfam" id="PF07811"/>
    </source>
</evidence>
<dbReference type="EMBL" id="CP036433">
    <property type="protein sequence ID" value="QDU98838.1"/>
    <property type="molecule type" value="Genomic_DNA"/>
</dbReference>
<keyword evidence="2" id="KW-0472">Membrane</keyword>
<evidence type="ECO:0000256" key="1">
    <source>
        <dbReference type="SAM" id="MobiDB-lite"/>
    </source>
</evidence>
<feature type="transmembrane region" description="Helical" evidence="2">
    <location>
        <begin position="33"/>
        <end position="58"/>
    </location>
</feature>
<dbReference type="OrthoDB" id="290987at2"/>
<sequence>MKESHQHQRPAVRPCATPSSRRRRSQMRRGQSLVEFALVSLVVYMLLAAILTFGHMLYVAQGVQQAADLAAREISRTPLPAEILLDDVLHGDASADSSLANVRSQIYDEHYLVLNLDTFHGRGSLAELVADLPLVNQQLVPLMISDQINGVNVLRYPGAIFTDGHTGNDPSDPPPSGFLVAIPLVNSRDGTGVETIAWVPVVEAIDSEASRLSSDQRGVVALRINYPFQSASMSSFRPNPDGPFEPNLANPNVANDAGVKVAPGGYQPSGTAIASDRDYGPYTGTYGLGAQAALGSQQLTGGLPVRPFRRVISAQAIYRRELFTP</sequence>
<dbReference type="RefSeq" id="WP_145058396.1">
    <property type="nucleotide sequence ID" value="NZ_CP036433.1"/>
</dbReference>
<keyword evidence="5" id="KW-1185">Reference proteome</keyword>
<dbReference type="AlphaFoldDB" id="A0A518E429"/>
<name>A0A518E429_9BACT</name>
<dbReference type="Proteomes" id="UP000317648">
    <property type="component" value="Chromosome"/>
</dbReference>
<keyword evidence="2" id="KW-0812">Transmembrane</keyword>
<dbReference type="InterPro" id="IPR012495">
    <property type="entry name" value="TadE-like_dom"/>
</dbReference>
<proteinExistence type="predicted"/>
<accession>A0A518E429</accession>
<gene>
    <name evidence="4" type="ORF">Pla8534_67490</name>
</gene>
<evidence type="ECO:0000313" key="5">
    <source>
        <dbReference type="Proteomes" id="UP000317648"/>
    </source>
</evidence>